<dbReference type="EMBL" id="MIJY01000043">
    <property type="protein sequence ID" value="OEG10694.1"/>
    <property type="molecule type" value="Genomic_DNA"/>
</dbReference>
<keyword evidence="3" id="KW-1185">Reference proteome</keyword>
<feature type="transmembrane region" description="Helical" evidence="1">
    <location>
        <begin position="7"/>
        <end position="29"/>
    </location>
</feature>
<reference evidence="3" key="1">
    <citation type="submission" date="2016-09" db="EMBL/GenBank/DDBJ databases">
        <authorList>
            <person name="Gulvik C.A."/>
        </authorList>
    </citation>
    <scope>NUCLEOTIDE SEQUENCE [LARGE SCALE GENOMIC DNA]</scope>
    <source>
        <strain evidence="3">LMG 8895</strain>
    </source>
</reference>
<keyword evidence="1" id="KW-0812">Transmembrane</keyword>
<accession>A0A1E5GDC0</accession>
<evidence type="ECO:0000256" key="1">
    <source>
        <dbReference type="SAM" id="Phobius"/>
    </source>
</evidence>
<evidence type="ECO:0000313" key="2">
    <source>
        <dbReference type="EMBL" id="OEG10694.1"/>
    </source>
</evidence>
<comment type="caution">
    <text evidence="2">The sequence shown here is derived from an EMBL/GenBank/DDBJ whole genome shotgun (WGS) entry which is preliminary data.</text>
</comment>
<dbReference type="RefSeq" id="WP_069664475.1">
    <property type="nucleotide sequence ID" value="NZ_MIJY01000043.1"/>
</dbReference>
<name>A0A1E5GDC0_9ENTE</name>
<proteinExistence type="predicted"/>
<gene>
    <name evidence="2" type="ORF">BCR25_09550</name>
</gene>
<keyword evidence="1" id="KW-0472">Membrane</keyword>
<feature type="transmembrane region" description="Helical" evidence="1">
    <location>
        <begin position="41"/>
        <end position="61"/>
    </location>
</feature>
<evidence type="ECO:0000313" key="3">
    <source>
        <dbReference type="Proteomes" id="UP000095094"/>
    </source>
</evidence>
<organism evidence="2 3">
    <name type="scientific">Enterococcus termitis</name>
    <dbReference type="NCBI Taxonomy" id="332950"/>
    <lineage>
        <taxon>Bacteria</taxon>
        <taxon>Bacillati</taxon>
        <taxon>Bacillota</taxon>
        <taxon>Bacilli</taxon>
        <taxon>Lactobacillales</taxon>
        <taxon>Enterococcaceae</taxon>
        <taxon>Enterococcus</taxon>
    </lineage>
</organism>
<keyword evidence="1" id="KW-1133">Transmembrane helix</keyword>
<dbReference type="Proteomes" id="UP000095094">
    <property type="component" value="Unassembled WGS sequence"/>
</dbReference>
<protein>
    <submittedName>
        <fullName evidence="2">Uncharacterized protein</fullName>
    </submittedName>
</protein>
<sequence length="363" mass="43499">MKSSKTKLLVIIIFLAVLTIIPIIVNYIPSIKLYFVENKEYFKTIVAPIFTSIAILSTWLLSDYQNKRDENLRYIISLKDNRPVFSFLDTFQTILVSTANNQNAYLTNFYLVGIDENNKLYSIYNNSYRFVSQIKIDNILYDRFLIDYKTGKNEHYICLYQNGKFEYYNISKKQIIEEKIVSDYLDRKGSFPILNNYFYNDYDVLVTSFKEIVKNIKSEKINYACFLLLNFIRIYKEDLELEFIKRQLKLISYIIMENYKECRIICKADHIKYLKGNLSPSKNASFNQYFIKKIHQSQQLDYTFFIEYLDKVIKNLDDSNEPIFDDFILRNVEFYLNDYTDQFSLNYKEKIHFTDFEDALKVK</sequence>
<dbReference type="AlphaFoldDB" id="A0A1E5GDC0"/>